<keyword evidence="11" id="KW-0472">Membrane</keyword>
<evidence type="ECO:0000256" key="6">
    <source>
        <dbReference type="ARBA" id="ARBA00022840"/>
    </source>
</evidence>
<keyword evidence="5 14" id="KW-0418">Kinase</keyword>
<dbReference type="NCBIfam" id="NF033483">
    <property type="entry name" value="PknB_PASTA_kin"/>
    <property type="match status" value="1"/>
</dbReference>
<dbReference type="EMBL" id="JACSNR010000002">
    <property type="protein sequence ID" value="MBM6922579.1"/>
    <property type="molecule type" value="Genomic_DNA"/>
</dbReference>
<accession>A0ABS2GLI2</accession>
<evidence type="ECO:0000256" key="1">
    <source>
        <dbReference type="ARBA" id="ARBA00012513"/>
    </source>
</evidence>
<evidence type="ECO:0000256" key="2">
    <source>
        <dbReference type="ARBA" id="ARBA00022527"/>
    </source>
</evidence>
<dbReference type="EC" id="2.7.11.1" evidence="1"/>
<evidence type="ECO:0000256" key="8">
    <source>
        <dbReference type="ARBA" id="ARBA00048679"/>
    </source>
</evidence>
<keyword evidence="4 9" id="KW-0547">Nucleotide-binding</keyword>
<dbReference type="PANTHER" id="PTHR43289:SF34">
    <property type="entry name" value="SERINE_THREONINE-PROTEIN KINASE YBDM-RELATED"/>
    <property type="match status" value="1"/>
</dbReference>
<dbReference type="Gene3D" id="3.30.10.20">
    <property type="match status" value="3"/>
</dbReference>
<evidence type="ECO:0000256" key="9">
    <source>
        <dbReference type="PROSITE-ProRule" id="PRU10141"/>
    </source>
</evidence>
<comment type="catalytic activity">
    <reaction evidence="7">
        <text>L-threonyl-[protein] + ATP = O-phospho-L-threonyl-[protein] + ADP + H(+)</text>
        <dbReference type="Rhea" id="RHEA:46608"/>
        <dbReference type="Rhea" id="RHEA-COMP:11060"/>
        <dbReference type="Rhea" id="RHEA-COMP:11605"/>
        <dbReference type="ChEBI" id="CHEBI:15378"/>
        <dbReference type="ChEBI" id="CHEBI:30013"/>
        <dbReference type="ChEBI" id="CHEBI:30616"/>
        <dbReference type="ChEBI" id="CHEBI:61977"/>
        <dbReference type="ChEBI" id="CHEBI:456216"/>
        <dbReference type="EC" id="2.7.11.1"/>
    </reaction>
</comment>
<feature type="domain" description="PASTA" evidence="13">
    <location>
        <begin position="546"/>
        <end position="614"/>
    </location>
</feature>
<keyword evidence="6 9" id="KW-0067">ATP-binding</keyword>
<dbReference type="PROSITE" id="PS00107">
    <property type="entry name" value="PROTEIN_KINASE_ATP"/>
    <property type="match status" value="1"/>
</dbReference>
<reference evidence="14 15" key="1">
    <citation type="journal article" date="2021" name="Sci. Rep.">
        <title>The distribution of antibiotic resistance genes in chicken gut microbiota commensals.</title>
        <authorList>
            <person name="Juricova H."/>
            <person name="Matiasovicova J."/>
            <person name="Kubasova T."/>
            <person name="Cejkova D."/>
            <person name="Rychlik I."/>
        </authorList>
    </citation>
    <scope>NUCLEOTIDE SEQUENCE [LARGE SCALE GENOMIC DNA]</scope>
    <source>
        <strain evidence="14 15">An564</strain>
    </source>
</reference>
<feature type="binding site" evidence="9">
    <location>
        <position position="42"/>
    </location>
    <ligand>
        <name>ATP</name>
        <dbReference type="ChEBI" id="CHEBI:30616"/>
    </ligand>
</feature>
<dbReference type="InterPro" id="IPR011009">
    <property type="entry name" value="Kinase-like_dom_sf"/>
</dbReference>
<evidence type="ECO:0000256" key="10">
    <source>
        <dbReference type="SAM" id="MobiDB-lite"/>
    </source>
</evidence>
<keyword evidence="11" id="KW-1133">Transmembrane helix</keyword>
<keyword evidence="11" id="KW-0812">Transmembrane</keyword>
<feature type="transmembrane region" description="Helical" evidence="11">
    <location>
        <begin position="379"/>
        <end position="404"/>
    </location>
</feature>
<dbReference type="SUPFAM" id="SSF56112">
    <property type="entry name" value="Protein kinase-like (PK-like)"/>
    <property type="match status" value="1"/>
</dbReference>
<evidence type="ECO:0000256" key="4">
    <source>
        <dbReference type="ARBA" id="ARBA00022741"/>
    </source>
</evidence>
<organism evidence="14 15">
    <name type="scientific">Hydrogenoanaerobacterium saccharovorans</name>
    <dbReference type="NCBI Taxonomy" id="474960"/>
    <lineage>
        <taxon>Bacteria</taxon>
        <taxon>Bacillati</taxon>
        <taxon>Bacillota</taxon>
        <taxon>Clostridia</taxon>
        <taxon>Eubacteriales</taxon>
        <taxon>Oscillospiraceae</taxon>
        <taxon>Hydrogenoanaerobacterium</taxon>
    </lineage>
</organism>
<evidence type="ECO:0000256" key="5">
    <source>
        <dbReference type="ARBA" id="ARBA00022777"/>
    </source>
</evidence>
<comment type="caution">
    <text evidence="14">The sequence shown here is derived from an EMBL/GenBank/DDBJ whole genome shotgun (WGS) entry which is preliminary data.</text>
</comment>
<evidence type="ECO:0000259" key="12">
    <source>
        <dbReference type="PROSITE" id="PS50011"/>
    </source>
</evidence>
<keyword evidence="3" id="KW-0808">Transferase</keyword>
<sequence length="697" mass="76838">MDKYIGKRLDGRYLVDELVGIGGMANVYKATDVSNGRIVAVKILRDEYVQNGELLRRFKNESKAVALLSHPNIVRVYDVNFSDRVNYIVMEYIDGITLKEYIEHKGVLDWKEAVYFTIQILRALQHAHDNGIVHRDIKPQNIMLLKDGSIKVTDFGIARFARSGMHTMTDKAIGSVHYISPEQAKGDVTDNRADLYSVGVMLYEMLTGRLPFEAESAVAVAIKHIEEVPKPPREWNPDIPAGLESIVMRAMQKDAADRYASAAEMLRDIDSFKKDPSISFEYKYRTPSESAHEARIEKEVSGVQQASHEEGRHSARQAKAGGIAAVFSNRKKDKKSERNGSSRSRNSSSQRRRVARENEELTEEARKNTTSKRGERRGLLTTLVGVTCAFVIGSMIFVGTMLLLNNPFERVEDIKVPNLLGLDYESIKDSAEYADFNIVVKESGYNAEYPVGQIYDQSPSEGRTVKSGATIEVKVSQGTELGTIPVVMGKDPDTVESALRAEGFTQITRSEVYNNVVPSGLVCGINPGEGSEVATSTPISLQISQGPETKTAEVPDLGGLSLEKARTKLEEAGLKVGEITYRSSESSTDTVIGQDPVFGSQVSEGSYVNLTLSSGDRDIGSVQLYITLPENGSATMTATAVQDGNVVMERQVQPNLTNVWKPTLTGYGTAEVEILLDGEHYRTYEVDFDEGTSTQID</sequence>
<dbReference type="Pfam" id="PF00069">
    <property type="entry name" value="Pkinase"/>
    <property type="match status" value="1"/>
</dbReference>
<dbReference type="GO" id="GO:0016301">
    <property type="term" value="F:kinase activity"/>
    <property type="evidence" value="ECO:0007669"/>
    <property type="project" value="UniProtKB-KW"/>
</dbReference>
<dbReference type="PROSITE" id="PS00108">
    <property type="entry name" value="PROTEIN_KINASE_ST"/>
    <property type="match status" value="1"/>
</dbReference>
<feature type="domain" description="PASTA" evidence="13">
    <location>
        <begin position="478"/>
        <end position="545"/>
    </location>
</feature>
<feature type="compositionally biased region" description="Basic and acidic residues" evidence="10">
    <location>
        <begin position="355"/>
        <end position="374"/>
    </location>
</feature>
<feature type="domain" description="Protein kinase" evidence="12">
    <location>
        <begin position="13"/>
        <end position="278"/>
    </location>
</feature>
<dbReference type="Gene3D" id="3.30.200.20">
    <property type="entry name" value="Phosphorylase Kinase, domain 1"/>
    <property type="match status" value="1"/>
</dbReference>
<gene>
    <name evidence="14" type="primary">pknB</name>
    <name evidence="14" type="ORF">H9X81_02560</name>
</gene>
<protein>
    <recommendedName>
        <fullName evidence="1">non-specific serine/threonine protein kinase</fullName>
        <ecNumber evidence="1">2.7.11.1</ecNumber>
    </recommendedName>
</protein>
<evidence type="ECO:0000313" key="15">
    <source>
        <dbReference type="Proteomes" id="UP000724149"/>
    </source>
</evidence>
<feature type="domain" description="PASTA" evidence="13">
    <location>
        <begin position="410"/>
        <end position="477"/>
    </location>
</feature>
<evidence type="ECO:0000256" key="11">
    <source>
        <dbReference type="SAM" id="Phobius"/>
    </source>
</evidence>
<evidence type="ECO:0000256" key="7">
    <source>
        <dbReference type="ARBA" id="ARBA00047899"/>
    </source>
</evidence>
<comment type="catalytic activity">
    <reaction evidence="8">
        <text>L-seryl-[protein] + ATP = O-phospho-L-seryl-[protein] + ADP + H(+)</text>
        <dbReference type="Rhea" id="RHEA:17989"/>
        <dbReference type="Rhea" id="RHEA-COMP:9863"/>
        <dbReference type="Rhea" id="RHEA-COMP:11604"/>
        <dbReference type="ChEBI" id="CHEBI:15378"/>
        <dbReference type="ChEBI" id="CHEBI:29999"/>
        <dbReference type="ChEBI" id="CHEBI:30616"/>
        <dbReference type="ChEBI" id="CHEBI:83421"/>
        <dbReference type="ChEBI" id="CHEBI:456216"/>
        <dbReference type="EC" id="2.7.11.1"/>
    </reaction>
</comment>
<dbReference type="InterPro" id="IPR005543">
    <property type="entry name" value="PASTA_dom"/>
</dbReference>
<dbReference type="InterPro" id="IPR017441">
    <property type="entry name" value="Protein_kinase_ATP_BS"/>
</dbReference>
<keyword evidence="15" id="KW-1185">Reference proteome</keyword>
<evidence type="ECO:0000259" key="13">
    <source>
        <dbReference type="PROSITE" id="PS51178"/>
    </source>
</evidence>
<dbReference type="Proteomes" id="UP000724149">
    <property type="component" value="Unassembled WGS sequence"/>
</dbReference>
<feature type="compositionally biased region" description="Basic and acidic residues" evidence="10">
    <location>
        <begin position="285"/>
        <end position="300"/>
    </location>
</feature>
<dbReference type="SMART" id="SM00740">
    <property type="entry name" value="PASTA"/>
    <property type="match status" value="3"/>
</dbReference>
<feature type="region of interest" description="Disordered" evidence="10">
    <location>
        <begin position="285"/>
        <end position="374"/>
    </location>
</feature>
<dbReference type="InterPro" id="IPR000719">
    <property type="entry name" value="Prot_kinase_dom"/>
</dbReference>
<dbReference type="SUPFAM" id="SSF54184">
    <property type="entry name" value="Penicillin-binding protein 2x (pbp-2x), c-terminal domain"/>
    <property type="match status" value="1"/>
</dbReference>
<dbReference type="InterPro" id="IPR008271">
    <property type="entry name" value="Ser/Thr_kinase_AS"/>
</dbReference>
<proteinExistence type="predicted"/>
<dbReference type="PROSITE" id="PS51178">
    <property type="entry name" value="PASTA"/>
    <property type="match status" value="3"/>
</dbReference>
<dbReference type="PANTHER" id="PTHR43289">
    <property type="entry name" value="MITOGEN-ACTIVATED PROTEIN KINASE KINASE KINASE 20-RELATED"/>
    <property type="match status" value="1"/>
</dbReference>
<dbReference type="Gene3D" id="1.10.510.10">
    <property type="entry name" value="Transferase(Phosphotransferase) domain 1"/>
    <property type="match status" value="1"/>
</dbReference>
<keyword evidence="2" id="KW-0723">Serine/threonine-protein kinase</keyword>
<dbReference type="RefSeq" id="WP_177504069.1">
    <property type="nucleotide sequence ID" value="NZ_JACSNR010000002.1"/>
</dbReference>
<evidence type="ECO:0000256" key="3">
    <source>
        <dbReference type="ARBA" id="ARBA00022679"/>
    </source>
</evidence>
<name>A0ABS2GLI2_9FIRM</name>
<dbReference type="CDD" id="cd14014">
    <property type="entry name" value="STKc_PknB_like"/>
    <property type="match status" value="1"/>
</dbReference>
<dbReference type="PROSITE" id="PS50011">
    <property type="entry name" value="PROTEIN_KINASE_DOM"/>
    <property type="match status" value="1"/>
</dbReference>
<dbReference type="Pfam" id="PF03793">
    <property type="entry name" value="PASTA"/>
    <property type="match status" value="3"/>
</dbReference>
<evidence type="ECO:0000313" key="14">
    <source>
        <dbReference type="EMBL" id="MBM6922579.1"/>
    </source>
</evidence>
<dbReference type="SMART" id="SM00220">
    <property type="entry name" value="S_TKc"/>
    <property type="match status" value="1"/>
</dbReference>
<dbReference type="CDD" id="cd06577">
    <property type="entry name" value="PASTA_pknB"/>
    <property type="match status" value="3"/>
</dbReference>